<dbReference type="Gene3D" id="1.50.10.10">
    <property type="match status" value="1"/>
</dbReference>
<dbReference type="SUPFAM" id="SSF48208">
    <property type="entry name" value="Six-hairpin glycosidases"/>
    <property type="match status" value="1"/>
</dbReference>
<reference evidence="3" key="1">
    <citation type="submission" date="2018-05" db="EMBL/GenBank/DDBJ databases">
        <authorList>
            <person name="Lanie J.A."/>
            <person name="Ng W.-L."/>
            <person name="Kazmierczak K.M."/>
            <person name="Andrzejewski T.M."/>
            <person name="Davidsen T.M."/>
            <person name="Wayne K.J."/>
            <person name="Tettelin H."/>
            <person name="Glass J.I."/>
            <person name="Rusch D."/>
            <person name="Podicherti R."/>
            <person name="Tsui H.-C.T."/>
            <person name="Winkler M.E."/>
        </authorList>
    </citation>
    <scope>NUCLEOTIDE SEQUENCE</scope>
</reference>
<dbReference type="InterPro" id="IPR036249">
    <property type="entry name" value="Thioredoxin-like_sf"/>
</dbReference>
<feature type="non-terminal residue" evidence="3">
    <location>
        <position position="767"/>
    </location>
</feature>
<evidence type="ECO:0000256" key="1">
    <source>
        <dbReference type="SAM" id="MobiDB-lite"/>
    </source>
</evidence>
<name>A0A381PVM7_9ZZZZ</name>
<dbReference type="SUPFAM" id="SSF52833">
    <property type="entry name" value="Thioredoxin-like"/>
    <property type="match status" value="1"/>
</dbReference>
<organism evidence="3">
    <name type="scientific">marine metagenome</name>
    <dbReference type="NCBI Taxonomy" id="408172"/>
    <lineage>
        <taxon>unclassified sequences</taxon>
        <taxon>metagenomes</taxon>
        <taxon>ecological metagenomes</taxon>
    </lineage>
</organism>
<dbReference type="GO" id="GO:0005975">
    <property type="term" value="P:carbohydrate metabolic process"/>
    <property type="evidence" value="ECO:0007669"/>
    <property type="project" value="InterPro"/>
</dbReference>
<dbReference type="EMBL" id="UINC01001099">
    <property type="protein sequence ID" value="SUZ70704.1"/>
    <property type="molecule type" value="Genomic_DNA"/>
</dbReference>
<proteinExistence type="predicted"/>
<feature type="non-terminal residue" evidence="3">
    <location>
        <position position="1"/>
    </location>
</feature>
<dbReference type="Gene3D" id="3.40.30.10">
    <property type="entry name" value="Glutaredoxin"/>
    <property type="match status" value="1"/>
</dbReference>
<sequence length="767" mass="86463">MTSNSPETELEQKLRQAETEKTGSYEKRTEHLDAEGNANFVNRLILEDSPYLLQHAHNPVNWWAWGSEAFEAARAEHKPIFLSIGYSTCHWCHVMEVESFDNVEIAKLLNNHFISIKIDREQFPDVDEIYMTGVQIISGQGGWPMSNFLLPDGKPFFAATYFPPPTFMKLLLQIAEAWQDKYPELEKSANDISDAINRILSVRTEAVTLDSKITKTVAQALFQREDRSLGGLVGAPKFPQEPLLLFMMDRARRARDVNAMGFVCRALDAMACGGIYDQVAGGFHRYSVDEQWLVPHFEKMLYNQSQLGLVYLEAFQLTGNPFFRRVCKQTLDYVLRDMQLPEGGFFSATDADSEGAEGVFFLWTIAELEEELDKEEIDLALSVFDVTERGNFEKSNILNLSKPLLGQRGDRATDFIERLDIILEKLYSARERRIHPFRDDKLIVGWTGAMISTLAQAGFYYKNHEWTEAAERAAQMVYEHNVRRDGRLNRVYLNGATSIGGQLEDFANFIQALLILFSVTGKQQYLSQAVRLMDTTVQEFWDDKGGGFFLSPHDQAGPQLTRSRNASDGATISAIATILDCLLRLLRCSALCDDTHSELYYRQYIDTCLASLAGQINENSMSHTSLLRVIDEYKSGSTGPIQYAGNGLAKIVTRKISGASEDKITVEITAYLEDGWHITAAVLPTGSYVALKFKMAEKELCWEEHEVTYPSGTVSLMLNQDKVDIYENDFTVSAILVSTEKPGDVLSPSVSFELTLQLCDKNNCLLP</sequence>
<dbReference type="PANTHER" id="PTHR42899:SF1">
    <property type="entry name" value="SPERMATOGENESIS-ASSOCIATED PROTEIN 20"/>
    <property type="match status" value="1"/>
</dbReference>
<dbReference type="InterPro" id="IPR004879">
    <property type="entry name" value="Ssp411-like_TRX"/>
</dbReference>
<dbReference type="InterPro" id="IPR008928">
    <property type="entry name" value="6-hairpin_glycosidase_sf"/>
</dbReference>
<dbReference type="InterPro" id="IPR024705">
    <property type="entry name" value="Ssp411"/>
</dbReference>
<gene>
    <name evidence="3" type="ORF">METZ01_LOCUS23558</name>
</gene>
<dbReference type="InterPro" id="IPR012341">
    <property type="entry name" value="6hp_glycosidase-like_sf"/>
</dbReference>
<dbReference type="AlphaFoldDB" id="A0A381PVM7"/>
<dbReference type="Pfam" id="PF03190">
    <property type="entry name" value="Thioredox_DsbH"/>
    <property type="match status" value="1"/>
</dbReference>
<dbReference type="PANTHER" id="PTHR42899">
    <property type="entry name" value="SPERMATOGENESIS-ASSOCIATED PROTEIN 20"/>
    <property type="match status" value="1"/>
</dbReference>
<evidence type="ECO:0000313" key="3">
    <source>
        <dbReference type="EMBL" id="SUZ70704.1"/>
    </source>
</evidence>
<feature type="domain" description="Spermatogenesis-associated protein 20-like TRX" evidence="2">
    <location>
        <begin position="42"/>
        <end position="196"/>
    </location>
</feature>
<feature type="region of interest" description="Disordered" evidence="1">
    <location>
        <begin position="1"/>
        <end position="26"/>
    </location>
</feature>
<feature type="compositionally biased region" description="Basic and acidic residues" evidence="1">
    <location>
        <begin position="10"/>
        <end position="26"/>
    </location>
</feature>
<protein>
    <recommendedName>
        <fullName evidence="2">Spermatogenesis-associated protein 20-like TRX domain-containing protein</fullName>
    </recommendedName>
</protein>
<dbReference type="CDD" id="cd02955">
    <property type="entry name" value="SSP411"/>
    <property type="match status" value="1"/>
</dbReference>
<accession>A0A381PVM7</accession>
<evidence type="ECO:0000259" key="2">
    <source>
        <dbReference type="Pfam" id="PF03190"/>
    </source>
</evidence>